<accession>A0A6J4NQ25</accession>
<dbReference type="PANTHER" id="PTHR32098">
    <property type="entry name" value="LYCOPENE BETA/EPSILON CYCLASE PROTEIN"/>
    <property type="match status" value="1"/>
</dbReference>
<dbReference type="EMBL" id="CADCUR010000099">
    <property type="protein sequence ID" value="CAA9394495.1"/>
    <property type="molecule type" value="Genomic_DNA"/>
</dbReference>
<gene>
    <name evidence="1" type="ORF">AVDCRST_MAG74-1191</name>
</gene>
<protein>
    <submittedName>
        <fullName evidence="1">Lycopene cyclase, CruA type</fullName>
    </submittedName>
</protein>
<proteinExistence type="predicted"/>
<dbReference type="Gene3D" id="3.50.50.60">
    <property type="entry name" value="FAD/NAD(P)-binding domain"/>
    <property type="match status" value="1"/>
</dbReference>
<name>A0A6J4NQ25_9BACT</name>
<dbReference type="AlphaFoldDB" id="A0A6J4NQ25"/>
<evidence type="ECO:0000313" key="1">
    <source>
        <dbReference type="EMBL" id="CAA9394495.1"/>
    </source>
</evidence>
<dbReference type="PANTHER" id="PTHR32098:SF5">
    <property type="entry name" value="LYCOPENE BETA_EPSILON CYCLASE PROTEIN"/>
    <property type="match status" value="1"/>
</dbReference>
<reference evidence="1" key="1">
    <citation type="submission" date="2020-02" db="EMBL/GenBank/DDBJ databases">
        <authorList>
            <person name="Meier V. D."/>
        </authorList>
    </citation>
    <scope>NUCLEOTIDE SEQUENCE</scope>
    <source>
        <strain evidence="1">AVDCRST_MAG74</strain>
    </source>
</reference>
<dbReference type="SUPFAM" id="SSF51905">
    <property type="entry name" value="FAD/NAD(P)-binding domain"/>
    <property type="match status" value="1"/>
</dbReference>
<dbReference type="InterPro" id="IPR036188">
    <property type="entry name" value="FAD/NAD-bd_sf"/>
</dbReference>
<organism evidence="1">
    <name type="scientific">uncultured Pyrinomonadaceae bacterium</name>
    <dbReference type="NCBI Taxonomy" id="2283094"/>
    <lineage>
        <taxon>Bacteria</taxon>
        <taxon>Pseudomonadati</taxon>
        <taxon>Acidobacteriota</taxon>
        <taxon>Blastocatellia</taxon>
        <taxon>Blastocatellales</taxon>
        <taxon>Pyrinomonadaceae</taxon>
        <taxon>environmental samples</taxon>
    </lineage>
</organism>
<sequence>MPLPSLPPKTLNLAEFRRQFPLTVENFASLPNREAWLNRVWEIERRWQMARENPQKPEEVILFDSAPKDLAAEAEFEIIYAGGTLGLLHAAVMAAKYNRRVLIFDAHTVGVTHRDWNISDEELGEFIRLGLFTREEIETAVANRYKTGFVKFYDANSPIKTPPLFMDNVLDVAIEADKLLALAAGKLKKTGSKIVSHLRFVRAYVRQDKVLVECEGANDGERRLFAAKLFVDATGTNSKVSRQLNAGKSITHICPTVGTLATGFKRGGGEKEVDFSVGEILVSTEDAADNRQLIWEGFPGNPRKDEYTTYLFFYDSIESKADKSLLRLFEDYFEKLPGYKQKNAAWRVVKPVFGYIPSVHQHGWKNVKKTATSRITLIGDAAGLSSPLTFCGFGSHVRNLRKLTARTEKVLRENSFDEKSLSGINAYEPRVAQMASLAEFMRPTETGKPSVVNETMNAVMSALQSLDASIAREMFQDRISFESFKKILMTTAQIHPAVFKKMFAHLGAKGAFWWIANIAKSALHEKNSKIPLTSETTGRLS</sequence>